<comment type="caution">
    <text evidence="2">The sequence shown here is derived from an EMBL/GenBank/DDBJ whole genome shotgun (WGS) entry which is preliminary data.</text>
</comment>
<evidence type="ECO:0000313" key="2">
    <source>
        <dbReference type="EMBL" id="OHT23290.1"/>
    </source>
</evidence>
<dbReference type="Proteomes" id="UP000179588">
    <property type="component" value="Unassembled WGS sequence"/>
</dbReference>
<sequence length="73" mass="8519">MFELLESFFSAIADILSIFKWRTMLMIVAGIIVLFSGFNKFCILGFFLVSLILYSPEVWRFISTKQKLKKPFS</sequence>
<reference evidence="2 3" key="1">
    <citation type="submission" date="2016-03" db="EMBL/GenBank/DDBJ databases">
        <title>Genome sequence of Providencia stuartii strain, isolated from the salivary glands of larval Lucilia sericata.</title>
        <authorList>
            <person name="Yuan Y."/>
            <person name="Zhang Y."/>
            <person name="Fu S."/>
            <person name="Crippen T.L."/>
            <person name="Visi D."/>
            <person name="Benbow M.E."/>
            <person name="Allen M."/>
            <person name="Tomberlin J.K."/>
            <person name="Sze S.-H."/>
            <person name="Tarone A.M."/>
        </authorList>
    </citation>
    <scope>NUCLEOTIDE SEQUENCE [LARGE SCALE GENOMIC DNA]</scope>
    <source>
        <strain evidence="2 3">Crippen</strain>
    </source>
</reference>
<gene>
    <name evidence="2" type="ORF">A3Q29_07700</name>
</gene>
<protein>
    <submittedName>
        <fullName evidence="2">Uncharacterized protein</fullName>
    </submittedName>
</protein>
<evidence type="ECO:0000256" key="1">
    <source>
        <dbReference type="SAM" id="Phobius"/>
    </source>
</evidence>
<accession>A0A1S1HSG5</accession>
<keyword evidence="1" id="KW-0472">Membrane</keyword>
<keyword evidence="3" id="KW-1185">Reference proteome</keyword>
<dbReference type="RefSeq" id="WP_070929260.1">
    <property type="nucleotide sequence ID" value="NZ_VAUE01000038.1"/>
</dbReference>
<keyword evidence="1" id="KW-1133">Transmembrane helix</keyword>
<keyword evidence="1" id="KW-0812">Transmembrane</keyword>
<organism evidence="2 3">
    <name type="scientific">Providencia stuartii</name>
    <dbReference type="NCBI Taxonomy" id="588"/>
    <lineage>
        <taxon>Bacteria</taxon>
        <taxon>Pseudomonadati</taxon>
        <taxon>Pseudomonadota</taxon>
        <taxon>Gammaproteobacteria</taxon>
        <taxon>Enterobacterales</taxon>
        <taxon>Morganellaceae</taxon>
        <taxon>Providencia</taxon>
    </lineage>
</organism>
<dbReference type="OrthoDB" id="6466843at2"/>
<evidence type="ECO:0000313" key="3">
    <source>
        <dbReference type="Proteomes" id="UP000179588"/>
    </source>
</evidence>
<proteinExistence type="predicted"/>
<name>A0A1S1HSG5_PROST</name>
<dbReference type="EMBL" id="LVIE01000190">
    <property type="protein sequence ID" value="OHT23290.1"/>
    <property type="molecule type" value="Genomic_DNA"/>
</dbReference>
<feature type="transmembrane region" description="Helical" evidence="1">
    <location>
        <begin position="21"/>
        <end position="38"/>
    </location>
</feature>
<dbReference type="AlphaFoldDB" id="A0A1S1HSG5"/>
<feature type="transmembrane region" description="Helical" evidence="1">
    <location>
        <begin position="44"/>
        <end position="62"/>
    </location>
</feature>